<feature type="domain" description="CRAL-TRIO" evidence="2">
    <location>
        <begin position="77"/>
        <end position="199"/>
    </location>
</feature>
<dbReference type="SMART" id="SM00516">
    <property type="entry name" value="SEC14"/>
    <property type="match status" value="1"/>
</dbReference>
<dbReference type="GeneID" id="120257948"/>
<sequence>MGMEKKEHLKKDRERIEAVLQILKKQAPLTVKQEKFCNDACVERFLRAKGDSVKKAAKHLRAVLSWRDNIGTEHLIADEFSAELAEGLAYVAGHDDDSRPVLIFRIKQDYLKSHSQKSFVRFLVFTIEVAISTMPRFIDQFVIIFDANLFRSASQLLNLVMGTLKITSDYYPARLHKAFILNPPSLFPYLWKGARPFIELWPVTTLISSTTMEEDDDPRTLSTSTVNRSTTGSVSSRFSFTVSGHDSLKPWYLNTVAEPSPSLIGLSPQTARSYSFASPSVRSTPVKTPQRVAPRTPRPSFLASPAAALFSMKKEGQQGGKEVMFLPYLRLYRRPYDEMVYRGKMKPPLGGLVSIVAPQHSGKQIVQPPHLLRRVGTSYQQRF</sequence>
<gene>
    <name evidence="4" type="primary">LOC120257948</name>
</gene>
<evidence type="ECO:0000313" key="3">
    <source>
        <dbReference type="Proteomes" id="UP001515500"/>
    </source>
</evidence>
<dbReference type="Pfam" id="PF00650">
    <property type="entry name" value="CRAL_TRIO"/>
    <property type="match status" value="1"/>
</dbReference>
<dbReference type="PROSITE" id="PS50191">
    <property type="entry name" value="CRAL_TRIO"/>
    <property type="match status" value="1"/>
</dbReference>
<dbReference type="AlphaFoldDB" id="A0AB40B1M7"/>
<dbReference type="CDD" id="cd00170">
    <property type="entry name" value="SEC14"/>
    <property type="match status" value="1"/>
</dbReference>
<name>A0AB40B1M7_DIOCR</name>
<proteinExistence type="predicted"/>
<dbReference type="RefSeq" id="XP_039121190.1">
    <property type="nucleotide sequence ID" value="XM_039265256.1"/>
</dbReference>
<evidence type="ECO:0000313" key="4">
    <source>
        <dbReference type="RefSeq" id="XP_039121190.1"/>
    </source>
</evidence>
<organism evidence="3 4">
    <name type="scientific">Dioscorea cayennensis subsp. rotundata</name>
    <name type="common">White Guinea yam</name>
    <name type="synonym">Dioscorea rotundata</name>
    <dbReference type="NCBI Taxonomy" id="55577"/>
    <lineage>
        <taxon>Eukaryota</taxon>
        <taxon>Viridiplantae</taxon>
        <taxon>Streptophyta</taxon>
        <taxon>Embryophyta</taxon>
        <taxon>Tracheophyta</taxon>
        <taxon>Spermatophyta</taxon>
        <taxon>Magnoliopsida</taxon>
        <taxon>Liliopsida</taxon>
        <taxon>Dioscoreales</taxon>
        <taxon>Dioscoreaceae</taxon>
        <taxon>Dioscorea</taxon>
    </lineage>
</organism>
<reference evidence="4" key="1">
    <citation type="submission" date="2025-08" db="UniProtKB">
        <authorList>
            <consortium name="RefSeq"/>
        </authorList>
    </citation>
    <scope>IDENTIFICATION</scope>
</reference>
<keyword evidence="3" id="KW-1185">Reference proteome</keyword>
<dbReference type="SUPFAM" id="SSF52087">
    <property type="entry name" value="CRAL/TRIO domain"/>
    <property type="match status" value="1"/>
</dbReference>
<dbReference type="InterPro" id="IPR036865">
    <property type="entry name" value="CRAL-TRIO_dom_sf"/>
</dbReference>
<dbReference type="InterPro" id="IPR001251">
    <property type="entry name" value="CRAL-TRIO_dom"/>
</dbReference>
<accession>A0AB40B1M7</accession>
<protein>
    <submittedName>
        <fullName evidence="4">Uncharacterized protein LOC120257948</fullName>
    </submittedName>
</protein>
<dbReference type="PANTHER" id="PTHR47104">
    <property type="entry name" value="SEC14P-LIKE PHOSPHATIDYLINOSITOL TRANSFER FAMILY PROTEIN"/>
    <property type="match status" value="1"/>
</dbReference>
<feature type="compositionally biased region" description="Polar residues" evidence="1">
    <location>
        <begin position="277"/>
        <end position="287"/>
    </location>
</feature>
<dbReference type="Proteomes" id="UP001515500">
    <property type="component" value="Chromosome 4"/>
</dbReference>
<evidence type="ECO:0000256" key="1">
    <source>
        <dbReference type="SAM" id="MobiDB-lite"/>
    </source>
</evidence>
<dbReference type="Gene3D" id="3.40.525.10">
    <property type="entry name" value="CRAL-TRIO lipid binding domain"/>
    <property type="match status" value="1"/>
</dbReference>
<feature type="region of interest" description="Disordered" evidence="1">
    <location>
        <begin position="277"/>
        <end position="299"/>
    </location>
</feature>
<dbReference type="SUPFAM" id="SSF46938">
    <property type="entry name" value="CRAL/TRIO N-terminal domain"/>
    <property type="match status" value="1"/>
</dbReference>
<evidence type="ECO:0000259" key="2">
    <source>
        <dbReference type="PROSITE" id="PS50191"/>
    </source>
</evidence>
<dbReference type="InterPro" id="IPR036273">
    <property type="entry name" value="CRAL/TRIO_N_dom_sf"/>
</dbReference>
<dbReference type="PANTHER" id="PTHR47104:SF1">
    <property type="entry name" value="SEC14P-LIKE PHOSPHATIDYLINOSITOL TRANSFER FAMILY PROTEIN"/>
    <property type="match status" value="1"/>
</dbReference>